<evidence type="ECO:0000259" key="1">
    <source>
        <dbReference type="Pfam" id="PF09413"/>
    </source>
</evidence>
<dbReference type="SUPFAM" id="SSF110004">
    <property type="entry name" value="Glycolipid transfer protein, GLTP"/>
    <property type="match status" value="1"/>
</dbReference>
<evidence type="ECO:0000313" key="2">
    <source>
        <dbReference type="EMBL" id="PXX98887.1"/>
    </source>
</evidence>
<evidence type="ECO:0000313" key="3">
    <source>
        <dbReference type="Proteomes" id="UP000248079"/>
    </source>
</evidence>
<accession>A0A2V3ZV04</accession>
<dbReference type="OrthoDB" id="797774at2"/>
<gene>
    <name evidence="2" type="ORF">DF185_16055</name>
</gene>
<dbReference type="Proteomes" id="UP000248079">
    <property type="component" value="Unassembled WGS sequence"/>
</dbReference>
<feature type="domain" description="DUF2007" evidence="1">
    <location>
        <begin position="8"/>
        <end position="74"/>
    </location>
</feature>
<dbReference type="Pfam" id="PF09413">
    <property type="entry name" value="DUF2007"/>
    <property type="match status" value="1"/>
</dbReference>
<reference evidence="2 3" key="1">
    <citation type="submission" date="2018-05" db="EMBL/GenBank/DDBJ databases">
        <title>Marinifilum breve JC075T sp. nov., a marine bacterium isolated from Yongle Blue Hole in the South China Sea.</title>
        <authorList>
            <person name="Fu T."/>
        </authorList>
    </citation>
    <scope>NUCLEOTIDE SEQUENCE [LARGE SCALE GENOMIC DNA]</scope>
    <source>
        <strain evidence="2 3">JC075</strain>
    </source>
</reference>
<dbReference type="InterPro" id="IPR018551">
    <property type="entry name" value="DUF2007"/>
</dbReference>
<keyword evidence="3" id="KW-1185">Reference proteome</keyword>
<dbReference type="EMBL" id="QFLI01000007">
    <property type="protein sequence ID" value="PXX98887.1"/>
    <property type="molecule type" value="Genomic_DNA"/>
</dbReference>
<proteinExistence type="predicted"/>
<protein>
    <recommendedName>
        <fullName evidence="1">DUF2007 domain-containing protein</fullName>
    </recommendedName>
</protein>
<sequence length="80" mass="8786">MSNTENTMIEVYTGLSWEVEMLKTILDDHKINSFIKDGYTGTIAPHHSGGTAGAVKLCISSGDLENAKPIIEEFLENKTE</sequence>
<organism evidence="2 3">
    <name type="scientific">Marinifilum breve</name>
    <dbReference type="NCBI Taxonomy" id="2184082"/>
    <lineage>
        <taxon>Bacteria</taxon>
        <taxon>Pseudomonadati</taxon>
        <taxon>Bacteroidota</taxon>
        <taxon>Bacteroidia</taxon>
        <taxon>Marinilabiliales</taxon>
        <taxon>Marinifilaceae</taxon>
    </lineage>
</organism>
<comment type="caution">
    <text evidence="2">The sequence shown here is derived from an EMBL/GenBank/DDBJ whole genome shotgun (WGS) entry which is preliminary data.</text>
</comment>
<name>A0A2V3ZV04_9BACT</name>
<dbReference type="RefSeq" id="WP_110361778.1">
    <property type="nucleotide sequence ID" value="NZ_QFLI01000007.1"/>
</dbReference>
<dbReference type="InterPro" id="IPR036497">
    <property type="entry name" value="GLTP_sf"/>
</dbReference>
<dbReference type="AlphaFoldDB" id="A0A2V3ZV04"/>